<gene>
    <name evidence="10 11" type="primary">plsY</name>
    <name evidence="11" type="ORF">BBG48_008700</name>
    <name evidence="12" type="ORF">FL857_02250</name>
</gene>
<dbReference type="PANTHER" id="PTHR30309:SF0">
    <property type="entry name" value="GLYCEROL-3-PHOSPHATE ACYLTRANSFERASE-RELATED"/>
    <property type="match status" value="1"/>
</dbReference>
<keyword evidence="5 10" id="KW-1133">Transmembrane helix</keyword>
<evidence type="ECO:0000313" key="12">
    <source>
        <dbReference type="EMBL" id="TRW28305.1"/>
    </source>
</evidence>
<keyword evidence="2 10" id="KW-0444">Lipid biosynthesis</keyword>
<dbReference type="STRING" id="1871336.BBG48_05010"/>
<dbReference type="Proteomes" id="UP000093352">
    <property type="component" value="Unassembled WGS sequence"/>
</dbReference>
<evidence type="ECO:0000313" key="13">
    <source>
        <dbReference type="Proteomes" id="UP000093352"/>
    </source>
</evidence>
<reference evidence="11 13" key="1">
    <citation type="journal article" date="2016" name="Genome Announc.">
        <title>Draft Genome Sequence of Criibacterium bergeronii gen. nov., sp. nov., Strain CCRI-22567T, Isolated from a Vaginal Sample from a Woman with Bacterial Vaginosis.</title>
        <authorList>
            <person name="Maheux A.F."/>
            <person name="Berube E."/>
            <person name="Boudreau D.K."/>
            <person name="Raymond F."/>
            <person name="Corbeil J."/>
            <person name="Roy P.H."/>
            <person name="Boissinot M."/>
            <person name="Omar R.F."/>
        </authorList>
    </citation>
    <scope>NUCLEOTIDE SEQUENCE [LARGE SCALE GENOMIC DNA]</scope>
    <source>
        <strain evidence="11 13">CCRI-22567</strain>
    </source>
</reference>
<sequence>MDKFIIYFISYFIGNISPSYIFTKFLKNEDIRDFGSGNAGTTNALRVGGKKMGLAVFLVDFFKGFLVALLVNKNFGLMTALMASICVILGHIYPVFLKFRGGKGVATSLGVYYALFFVPIFICSIIGLILLYIKRYVSLSAMVTLFNINIAMFIAGYEIKYILCTIFIFLLVTYKHKSNIQRLMNHNENKLSFSKK</sequence>
<dbReference type="PANTHER" id="PTHR30309">
    <property type="entry name" value="INNER MEMBRANE PROTEIN YGIH"/>
    <property type="match status" value="1"/>
</dbReference>
<keyword evidence="8 10" id="KW-0594">Phospholipid biosynthesis</keyword>
<keyword evidence="4 10" id="KW-0812">Transmembrane</keyword>
<dbReference type="RefSeq" id="WP_068913969.1">
    <property type="nucleotide sequence ID" value="NZ_MBEW02000023.1"/>
</dbReference>
<keyword evidence="9 10" id="KW-1208">Phospholipid metabolism</keyword>
<evidence type="ECO:0000256" key="6">
    <source>
        <dbReference type="ARBA" id="ARBA00023098"/>
    </source>
</evidence>
<evidence type="ECO:0000256" key="5">
    <source>
        <dbReference type="ARBA" id="ARBA00022989"/>
    </source>
</evidence>
<dbReference type="EC" id="2.3.1.275" evidence="10"/>
<dbReference type="InterPro" id="IPR003811">
    <property type="entry name" value="G3P_acylTferase_PlsY"/>
</dbReference>
<keyword evidence="13" id="KW-1185">Reference proteome</keyword>
<comment type="subunit">
    <text evidence="10">Probably interacts with PlsX.</text>
</comment>
<reference evidence="12 14" key="3">
    <citation type="submission" date="2019-07" db="EMBL/GenBank/DDBJ databases">
        <title>Criibacterium bergeronii gen. nov., sp. nov. isolated from human clinical samples.</title>
        <authorList>
            <person name="Maheux A.F."/>
            <person name="Boudreau D.K."/>
            <person name="Berube E."/>
            <person name="Brodeur S."/>
            <person name="Bernard K.A."/>
            <person name="Abed J.Y."/>
            <person name="Ducrey E."/>
            <person name="Guay E.F."/>
            <person name="Raymond F."/>
            <person name="Corbeil J."/>
            <person name="Domingo M.-C."/>
            <person name="Roy P.H."/>
            <person name="Boissinot M."/>
            <person name="Tocheva E.I."/>
            <person name="Omar R.F."/>
        </authorList>
    </citation>
    <scope>NUCLEOTIDE SEQUENCE [LARGE SCALE GENOMIC DNA]</scope>
    <source>
        <strain evidence="12 14">CCRI-24246</strain>
    </source>
</reference>
<name>A0A371IJM8_9FIRM</name>
<dbReference type="Proteomes" id="UP000319424">
    <property type="component" value="Unassembled WGS sequence"/>
</dbReference>
<keyword evidence="11" id="KW-0012">Acyltransferase</keyword>
<dbReference type="AlphaFoldDB" id="A0A371IJM8"/>
<reference evidence="11" key="2">
    <citation type="submission" date="2018-07" db="EMBL/GenBank/DDBJ databases">
        <authorList>
            <person name="Quirk P.G."/>
            <person name="Krulwich T.A."/>
        </authorList>
    </citation>
    <scope>NUCLEOTIDE SEQUENCE</scope>
    <source>
        <strain evidence="11">CCRI-22567</strain>
    </source>
</reference>
<dbReference type="GO" id="GO:0043772">
    <property type="term" value="F:acyl-phosphate glycerol-3-phosphate acyltransferase activity"/>
    <property type="evidence" value="ECO:0007669"/>
    <property type="project" value="UniProtKB-UniRule"/>
</dbReference>
<keyword evidence="3 10" id="KW-0808">Transferase</keyword>
<dbReference type="UniPathway" id="UPA00085"/>
<proteinExistence type="inferred from homology"/>
<comment type="subcellular location">
    <subcellularLocation>
        <location evidence="10">Cell membrane</location>
        <topology evidence="10">Multi-pass membrane protein</topology>
    </subcellularLocation>
</comment>
<comment type="caution">
    <text evidence="11">The sequence shown here is derived from an EMBL/GenBank/DDBJ whole genome shotgun (WGS) entry which is preliminary data.</text>
</comment>
<dbReference type="GO" id="GO:0005886">
    <property type="term" value="C:plasma membrane"/>
    <property type="evidence" value="ECO:0007669"/>
    <property type="project" value="UniProtKB-SubCell"/>
</dbReference>
<evidence type="ECO:0000256" key="2">
    <source>
        <dbReference type="ARBA" id="ARBA00022516"/>
    </source>
</evidence>
<comment type="pathway">
    <text evidence="10">Lipid metabolism; phospholipid metabolism.</text>
</comment>
<dbReference type="HAMAP" id="MF_01043">
    <property type="entry name" value="PlsY"/>
    <property type="match status" value="1"/>
</dbReference>
<evidence type="ECO:0000256" key="10">
    <source>
        <dbReference type="HAMAP-Rule" id="MF_01043"/>
    </source>
</evidence>
<evidence type="ECO:0000256" key="7">
    <source>
        <dbReference type="ARBA" id="ARBA00023136"/>
    </source>
</evidence>
<organism evidence="11 13">
    <name type="scientific">Criibacterium bergeronii</name>
    <dbReference type="NCBI Taxonomy" id="1871336"/>
    <lineage>
        <taxon>Bacteria</taxon>
        <taxon>Bacillati</taxon>
        <taxon>Bacillota</taxon>
        <taxon>Clostridia</taxon>
        <taxon>Peptostreptococcales</taxon>
        <taxon>Filifactoraceae</taxon>
        <taxon>Criibacterium</taxon>
    </lineage>
</organism>
<evidence type="ECO:0000313" key="11">
    <source>
        <dbReference type="EMBL" id="RDY20676.1"/>
    </source>
</evidence>
<dbReference type="EMBL" id="MBEW02000023">
    <property type="protein sequence ID" value="RDY20676.1"/>
    <property type="molecule type" value="Genomic_DNA"/>
</dbReference>
<dbReference type="Pfam" id="PF02660">
    <property type="entry name" value="G3P_acyltransf"/>
    <property type="match status" value="1"/>
</dbReference>
<evidence type="ECO:0000256" key="8">
    <source>
        <dbReference type="ARBA" id="ARBA00023209"/>
    </source>
</evidence>
<evidence type="ECO:0000256" key="3">
    <source>
        <dbReference type="ARBA" id="ARBA00022679"/>
    </source>
</evidence>
<keyword evidence="1 10" id="KW-1003">Cell membrane</keyword>
<keyword evidence="6 10" id="KW-0443">Lipid metabolism</keyword>
<dbReference type="SMART" id="SM01207">
    <property type="entry name" value="G3P_acyltransf"/>
    <property type="match status" value="1"/>
</dbReference>
<comment type="similarity">
    <text evidence="10">Belongs to the PlsY family.</text>
</comment>
<dbReference type="GO" id="GO:0008654">
    <property type="term" value="P:phospholipid biosynthetic process"/>
    <property type="evidence" value="ECO:0007669"/>
    <property type="project" value="UniProtKB-UniRule"/>
</dbReference>
<dbReference type="EMBL" id="VJXW01000002">
    <property type="protein sequence ID" value="TRW28305.1"/>
    <property type="molecule type" value="Genomic_DNA"/>
</dbReference>
<accession>A0A371IJM8</accession>
<dbReference type="NCBIfam" id="TIGR00023">
    <property type="entry name" value="glycerol-3-phosphate 1-O-acyltransferase PlsY"/>
    <property type="match status" value="1"/>
</dbReference>
<dbReference type="OrthoDB" id="9777124at2"/>
<keyword evidence="7 10" id="KW-0472">Membrane</keyword>
<evidence type="ECO:0000256" key="9">
    <source>
        <dbReference type="ARBA" id="ARBA00023264"/>
    </source>
</evidence>
<evidence type="ECO:0000256" key="4">
    <source>
        <dbReference type="ARBA" id="ARBA00022692"/>
    </source>
</evidence>
<comment type="catalytic activity">
    <reaction evidence="10">
        <text>an acyl phosphate + sn-glycerol 3-phosphate = a 1-acyl-sn-glycero-3-phosphate + phosphate</text>
        <dbReference type="Rhea" id="RHEA:34075"/>
        <dbReference type="ChEBI" id="CHEBI:43474"/>
        <dbReference type="ChEBI" id="CHEBI:57597"/>
        <dbReference type="ChEBI" id="CHEBI:57970"/>
        <dbReference type="ChEBI" id="CHEBI:59918"/>
        <dbReference type="EC" id="2.3.1.275"/>
    </reaction>
</comment>
<protein>
    <recommendedName>
        <fullName evidence="10">Glycerol-3-phosphate acyltransferase</fullName>
    </recommendedName>
    <alternativeName>
        <fullName evidence="10">Acyl-PO4 G3P acyltransferase</fullName>
    </alternativeName>
    <alternativeName>
        <fullName evidence="10">Acyl-phosphate--glycerol-3-phosphate acyltransferase</fullName>
    </alternativeName>
    <alternativeName>
        <fullName evidence="10">G3P acyltransferase</fullName>
        <shortName evidence="10">GPAT</shortName>
        <ecNumber evidence="10">2.3.1.275</ecNumber>
    </alternativeName>
    <alternativeName>
        <fullName evidence="10">Lysophosphatidic acid synthase</fullName>
        <shortName evidence="10">LPA synthase</shortName>
    </alternativeName>
</protein>
<evidence type="ECO:0000256" key="1">
    <source>
        <dbReference type="ARBA" id="ARBA00022475"/>
    </source>
</evidence>
<comment type="function">
    <text evidence="10">Catalyzes the transfer of an acyl group from acyl-phosphate (acyl-PO(4)) to glycerol-3-phosphate (G3P) to form lysophosphatidic acid (LPA). This enzyme utilizes acyl-phosphate as fatty acyl donor, but not acyl-CoA or acyl-ACP.</text>
</comment>
<evidence type="ECO:0000313" key="14">
    <source>
        <dbReference type="Proteomes" id="UP000319424"/>
    </source>
</evidence>